<comment type="caution">
    <text evidence="1">The sequence shown here is derived from an EMBL/GenBank/DDBJ whole genome shotgun (WGS) entry which is preliminary data.</text>
</comment>
<accession>A0ACB8DEW3</accession>
<gene>
    <name evidence="1" type="ORF">HPB49_018271</name>
</gene>
<keyword evidence="2" id="KW-1185">Reference proteome</keyword>
<evidence type="ECO:0000313" key="1">
    <source>
        <dbReference type="EMBL" id="KAH7966651.1"/>
    </source>
</evidence>
<sequence>MRKAGARKVRKLVEEEMGPTGVAQEAYAQQRPDQAASVSRLETLAGLKVEYAWAYIAAEEPETNSGPMELLFTSTTRTTPQSPGPPTAVSWRTSSTAPP</sequence>
<evidence type="ECO:0000313" key="2">
    <source>
        <dbReference type="Proteomes" id="UP000821865"/>
    </source>
</evidence>
<reference evidence="1" key="1">
    <citation type="submission" date="2020-05" db="EMBL/GenBank/DDBJ databases">
        <title>Large-scale comparative analyses of tick genomes elucidate their genetic diversity and vector capacities.</title>
        <authorList>
            <person name="Jia N."/>
            <person name="Wang J."/>
            <person name="Shi W."/>
            <person name="Du L."/>
            <person name="Sun Y."/>
            <person name="Zhan W."/>
            <person name="Jiang J."/>
            <person name="Wang Q."/>
            <person name="Zhang B."/>
            <person name="Ji P."/>
            <person name="Sakyi L.B."/>
            <person name="Cui X."/>
            <person name="Yuan T."/>
            <person name="Jiang B."/>
            <person name="Yang W."/>
            <person name="Lam T.T.-Y."/>
            <person name="Chang Q."/>
            <person name="Ding S."/>
            <person name="Wang X."/>
            <person name="Zhu J."/>
            <person name="Ruan X."/>
            <person name="Zhao L."/>
            <person name="Wei J."/>
            <person name="Que T."/>
            <person name="Du C."/>
            <person name="Cheng J."/>
            <person name="Dai P."/>
            <person name="Han X."/>
            <person name="Huang E."/>
            <person name="Gao Y."/>
            <person name="Liu J."/>
            <person name="Shao H."/>
            <person name="Ye R."/>
            <person name="Li L."/>
            <person name="Wei W."/>
            <person name="Wang X."/>
            <person name="Wang C."/>
            <person name="Yang T."/>
            <person name="Huo Q."/>
            <person name="Li W."/>
            <person name="Guo W."/>
            <person name="Chen H."/>
            <person name="Zhou L."/>
            <person name="Ni X."/>
            <person name="Tian J."/>
            <person name="Zhou Y."/>
            <person name="Sheng Y."/>
            <person name="Liu T."/>
            <person name="Pan Y."/>
            <person name="Xia L."/>
            <person name="Li J."/>
            <person name="Zhao F."/>
            <person name="Cao W."/>
        </authorList>
    </citation>
    <scope>NUCLEOTIDE SEQUENCE</scope>
    <source>
        <strain evidence="1">Dsil-2018</strain>
    </source>
</reference>
<dbReference type="EMBL" id="CM023471">
    <property type="protein sequence ID" value="KAH7966651.1"/>
    <property type="molecule type" value="Genomic_DNA"/>
</dbReference>
<organism evidence="1 2">
    <name type="scientific">Dermacentor silvarum</name>
    <name type="common">Tick</name>
    <dbReference type="NCBI Taxonomy" id="543639"/>
    <lineage>
        <taxon>Eukaryota</taxon>
        <taxon>Metazoa</taxon>
        <taxon>Ecdysozoa</taxon>
        <taxon>Arthropoda</taxon>
        <taxon>Chelicerata</taxon>
        <taxon>Arachnida</taxon>
        <taxon>Acari</taxon>
        <taxon>Parasitiformes</taxon>
        <taxon>Ixodida</taxon>
        <taxon>Ixodoidea</taxon>
        <taxon>Ixodidae</taxon>
        <taxon>Rhipicephalinae</taxon>
        <taxon>Dermacentor</taxon>
    </lineage>
</organism>
<name>A0ACB8DEW3_DERSI</name>
<proteinExistence type="predicted"/>
<protein>
    <submittedName>
        <fullName evidence="1">Uncharacterized protein</fullName>
    </submittedName>
</protein>
<dbReference type="Proteomes" id="UP000821865">
    <property type="component" value="Chromosome 2"/>
</dbReference>